<dbReference type="InterPro" id="IPR038765">
    <property type="entry name" value="Papain-like_cys_pep_sf"/>
</dbReference>
<dbReference type="AlphaFoldDB" id="A0A645HG02"/>
<proteinExistence type="predicted"/>
<comment type="caution">
    <text evidence="1">The sequence shown here is derived from an EMBL/GenBank/DDBJ whole genome shotgun (WGS) entry which is preliminary data.</text>
</comment>
<gene>
    <name evidence="1" type="ORF">SDC9_185180</name>
</gene>
<protein>
    <submittedName>
        <fullName evidence="1">Uncharacterized protein</fullName>
    </submittedName>
</protein>
<reference evidence="1" key="1">
    <citation type="submission" date="2019-08" db="EMBL/GenBank/DDBJ databases">
        <authorList>
            <person name="Kucharzyk K."/>
            <person name="Murdoch R.W."/>
            <person name="Higgins S."/>
            <person name="Loffler F."/>
        </authorList>
    </citation>
    <scope>NUCLEOTIDE SEQUENCE</scope>
</reference>
<evidence type="ECO:0000313" key="1">
    <source>
        <dbReference type="EMBL" id="MPN37660.1"/>
    </source>
</evidence>
<dbReference type="EMBL" id="VSSQ01092438">
    <property type="protein sequence ID" value="MPN37660.1"/>
    <property type="molecule type" value="Genomic_DNA"/>
</dbReference>
<dbReference type="Gene3D" id="3.90.1720.10">
    <property type="entry name" value="endopeptidase domain like (from Nostoc punctiforme)"/>
    <property type="match status" value="1"/>
</dbReference>
<organism evidence="1">
    <name type="scientific">bioreactor metagenome</name>
    <dbReference type="NCBI Taxonomy" id="1076179"/>
    <lineage>
        <taxon>unclassified sequences</taxon>
        <taxon>metagenomes</taxon>
        <taxon>ecological metagenomes</taxon>
    </lineage>
</organism>
<sequence length="127" mass="14475">MTLEALSPGNVSEVGSMDYWQYFSNFAILRLKGVSYEERAKIADYARENLAELPYNIIAGVFDFSNKSIPKSTQCAFVVFDAYKRFGYDIDSDGGRIVTVRDLLASDKLEVIQIYGLDPEDYIERIY</sequence>
<name>A0A645HG02_9ZZZZ</name>
<accession>A0A645HG02</accession>
<dbReference type="SUPFAM" id="SSF54001">
    <property type="entry name" value="Cysteine proteinases"/>
    <property type="match status" value="1"/>
</dbReference>